<dbReference type="AlphaFoldDB" id="A0A482XHX8"/>
<dbReference type="InParanoid" id="A0A482XHX8"/>
<evidence type="ECO:0000313" key="3">
    <source>
        <dbReference type="Proteomes" id="UP000291343"/>
    </source>
</evidence>
<evidence type="ECO:0000256" key="1">
    <source>
        <dbReference type="SAM" id="MobiDB-lite"/>
    </source>
</evidence>
<dbReference type="EMBL" id="QKKF02008850">
    <property type="protein sequence ID" value="RZF45526.1"/>
    <property type="molecule type" value="Genomic_DNA"/>
</dbReference>
<comment type="caution">
    <text evidence="2">The sequence shown here is derived from an EMBL/GenBank/DDBJ whole genome shotgun (WGS) entry which is preliminary data.</text>
</comment>
<name>A0A482XHX8_LAOST</name>
<keyword evidence="3" id="KW-1185">Reference proteome</keyword>
<evidence type="ECO:0000313" key="2">
    <source>
        <dbReference type="EMBL" id="RZF45526.1"/>
    </source>
</evidence>
<proteinExistence type="predicted"/>
<dbReference type="Proteomes" id="UP000291343">
    <property type="component" value="Unassembled WGS sequence"/>
</dbReference>
<sequence length="193" mass="21019">MKWPYLFLPPRVHSAASPSKQYCKGRALASQGAQHHPPPQKYNMGRALPPRMHSTTSPLKQYCKGGALAFQMHSTTSSLSTILQGRSLAFQDAQHHLLPLTIFQGRSPCLQDAQHHLLPLKNIARAEPLPSRMHSTTSTLSTILQGRSPCLLGCTAPLPLSTILQGGALASPDAQHHLPPPNNIANTASWFDF</sequence>
<reference evidence="2 3" key="1">
    <citation type="journal article" date="2017" name="Gigascience">
        <title>Genome sequence of the small brown planthopper, Laodelphax striatellus.</title>
        <authorList>
            <person name="Zhu J."/>
            <person name="Jiang F."/>
            <person name="Wang X."/>
            <person name="Yang P."/>
            <person name="Bao Y."/>
            <person name="Zhao W."/>
            <person name="Wang W."/>
            <person name="Lu H."/>
            <person name="Wang Q."/>
            <person name="Cui N."/>
            <person name="Li J."/>
            <person name="Chen X."/>
            <person name="Luo L."/>
            <person name="Yu J."/>
            <person name="Kang L."/>
            <person name="Cui F."/>
        </authorList>
    </citation>
    <scope>NUCLEOTIDE SEQUENCE [LARGE SCALE GENOMIC DNA]</scope>
    <source>
        <strain evidence="2">Lst14</strain>
    </source>
</reference>
<protein>
    <submittedName>
        <fullName evidence="2">Uncharacterized protein</fullName>
    </submittedName>
</protein>
<feature type="region of interest" description="Disordered" evidence="1">
    <location>
        <begin position="25"/>
        <end position="56"/>
    </location>
</feature>
<accession>A0A482XHX8</accession>
<gene>
    <name evidence="2" type="ORF">LSTR_LSTR005728</name>
</gene>
<organism evidence="2 3">
    <name type="scientific">Laodelphax striatellus</name>
    <name type="common">Small brown planthopper</name>
    <name type="synonym">Delphax striatella</name>
    <dbReference type="NCBI Taxonomy" id="195883"/>
    <lineage>
        <taxon>Eukaryota</taxon>
        <taxon>Metazoa</taxon>
        <taxon>Ecdysozoa</taxon>
        <taxon>Arthropoda</taxon>
        <taxon>Hexapoda</taxon>
        <taxon>Insecta</taxon>
        <taxon>Pterygota</taxon>
        <taxon>Neoptera</taxon>
        <taxon>Paraneoptera</taxon>
        <taxon>Hemiptera</taxon>
        <taxon>Auchenorrhyncha</taxon>
        <taxon>Fulgoroidea</taxon>
        <taxon>Delphacidae</taxon>
        <taxon>Criomorphinae</taxon>
        <taxon>Laodelphax</taxon>
    </lineage>
</organism>